<name>A0A934IL73_9HYPH</name>
<dbReference type="Pfam" id="PF01261">
    <property type="entry name" value="AP_endonuc_2"/>
    <property type="match status" value="1"/>
</dbReference>
<dbReference type="PANTHER" id="PTHR12110:SF41">
    <property type="entry name" value="INOSOSE DEHYDRATASE"/>
    <property type="match status" value="1"/>
</dbReference>
<evidence type="ECO:0000259" key="1">
    <source>
        <dbReference type="Pfam" id="PF01261"/>
    </source>
</evidence>
<evidence type="ECO:0000313" key="3">
    <source>
        <dbReference type="Proteomes" id="UP000609531"/>
    </source>
</evidence>
<dbReference type="InterPro" id="IPR013022">
    <property type="entry name" value="Xyl_isomerase-like_TIM-brl"/>
</dbReference>
<dbReference type="AlphaFoldDB" id="A0A934IL73"/>
<dbReference type="Proteomes" id="UP000609531">
    <property type="component" value="Unassembled WGS sequence"/>
</dbReference>
<dbReference type="EMBL" id="JAEKJA010000001">
    <property type="protein sequence ID" value="MBJ3774307.1"/>
    <property type="molecule type" value="Genomic_DNA"/>
</dbReference>
<accession>A0A934IL73</accession>
<dbReference type="RefSeq" id="WP_198880197.1">
    <property type="nucleotide sequence ID" value="NZ_JAEKJA010000001.1"/>
</dbReference>
<dbReference type="GO" id="GO:0016853">
    <property type="term" value="F:isomerase activity"/>
    <property type="evidence" value="ECO:0007669"/>
    <property type="project" value="UniProtKB-KW"/>
</dbReference>
<keyword evidence="2" id="KW-0413">Isomerase</keyword>
<evidence type="ECO:0000313" key="2">
    <source>
        <dbReference type="EMBL" id="MBJ3774307.1"/>
    </source>
</evidence>
<dbReference type="Gene3D" id="3.20.20.150">
    <property type="entry name" value="Divalent-metal-dependent TIM barrel enzymes"/>
    <property type="match status" value="1"/>
</dbReference>
<comment type="caution">
    <text evidence="2">The sequence shown here is derived from an EMBL/GenBank/DDBJ whole genome shotgun (WGS) entry which is preliminary data.</text>
</comment>
<reference evidence="2" key="1">
    <citation type="submission" date="2020-12" db="EMBL/GenBank/DDBJ databases">
        <title>Bacterial taxonomy.</title>
        <authorList>
            <person name="Pan X."/>
        </authorList>
    </citation>
    <scope>NUCLEOTIDE SEQUENCE</scope>
    <source>
        <strain evidence="2">B2012</strain>
    </source>
</reference>
<dbReference type="SUPFAM" id="SSF51658">
    <property type="entry name" value="Xylose isomerase-like"/>
    <property type="match status" value="1"/>
</dbReference>
<feature type="domain" description="Xylose isomerase-like TIM barrel" evidence="1">
    <location>
        <begin position="24"/>
        <end position="285"/>
    </location>
</feature>
<protein>
    <submittedName>
        <fullName evidence="2">Sugar phosphate isomerase/epimerase</fullName>
    </submittedName>
</protein>
<gene>
    <name evidence="2" type="ORF">JCR33_01315</name>
</gene>
<dbReference type="PANTHER" id="PTHR12110">
    <property type="entry name" value="HYDROXYPYRUVATE ISOMERASE"/>
    <property type="match status" value="1"/>
</dbReference>
<sequence>MKNPIGIISMQFNRPFGRGDLALFAKVRALGFDFIELLVPEPEDELDLAETRAALADAGLGVVLAARVNLQRSIASDDPAARQGGLDYLRYAIEVATDLGATIIGGPLYGEPLVFAGRAPVPHGAEAIAERAARTVAGLATVAPEAAAAGVVFGLEPLNRFETDIVCTTRQAIEVVDRVGSSGLGLMLDTFHMNMEERSIPDAIRAAGSRIVHFQANENHRGHPGTGHLDWPAIMRALADVGYAGPVSLEPFRRDDDRVGLPIAHWRAPHEDESEKLKAGLELIRSCLTLAEVAQ</sequence>
<dbReference type="InterPro" id="IPR050312">
    <property type="entry name" value="IolE/XylAMocC-like"/>
</dbReference>
<organism evidence="2 3">
    <name type="scientific">Acuticoccus mangrovi</name>
    <dbReference type="NCBI Taxonomy" id="2796142"/>
    <lineage>
        <taxon>Bacteria</taxon>
        <taxon>Pseudomonadati</taxon>
        <taxon>Pseudomonadota</taxon>
        <taxon>Alphaproteobacteria</taxon>
        <taxon>Hyphomicrobiales</taxon>
        <taxon>Amorphaceae</taxon>
        <taxon>Acuticoccus</taxon>
    </lineage>
</organism>
<keyword evidence="3" id="KW-1185">Reference proteome</keyword>
<proteinExistence type="predicted"/>
<dbReference type="InterPro" id="IPR036237">
    <property type="entry name" value="Xyl_isomerase-like_sf"/>
</dbReference>